<protein>
    <submittedName>
        <fullName evidence="2">Uncharacterized protein</fullName>
    </submittedName>
</protein>
<accession>E4Y5Y4</accession>
<keyword evidence="1" id="KW-0472">Membrane</keyword>
<gene>
    <name evidence="2" type="ORF">GSOID_T00018985001</name>
</gene>
<evidence type="ECO:0000256" key="1">
    <source>
        <dbReference type="SAM" id="Phobius"/>
    </source>
</evidence>
<dbReference type="Proteomes" id="UP000011014">
    <property type="component" value="Unassembled WGS sequence"/>
</dbReference>
<reference evidence="2" key="1">
    <citation type="journal article" date="2010" name="Science">
        <title>Plasticity of animal genome architecture unmasked by rapid evolution of a pelagic tunicate.</title>
        <authorList>
            <person name="Denoeud F."/>
            <person name="Henriet S."/>
            <person name="Mungpakdee S."/>
            <person name="Aury J.M."/>
            <person name="Da Silva C."/>
            <person name="Brinkmann H."/>
            <person name="Mikhaleva J."/>
            <person name="Olsen L.C."/>
            <person name="Jubin C."/>
            <person name="Canestro C."/>
            <person name="Bouquet J.M."/>
            <person name="Danks G."/>
            <person name="Poulain J."/>
            <person name="Campsteijn C."/>
            <person name="Adamski M."/>
            <person name="Cross I."/>
            <person name="Yadetie F."/>
            <person name="Muffato M."/>
            <person name="Louis A."/>
            <person name="Butcher S."/>
            <person name="Tsagkogeorga G."/>
            <person name="Konrad A."/>
            <person name="Singh S."/>
            <person name="Jensen M.F."/>
            <person name="Cong E.H."/>
            <person name="Eikeseth-Otteraa H."/>
            <person name="Noel B."/>
            <person name="Anthouard V."/>
            <person name="Porcel B.M."/>
            <person name="Kachouri-Lafond R."/>
            <person name="Nishino A."/>
            <person name="Ugolini M."/>
            <person name="Chourrout P."/>
            <person name="Nishida H."/>
            <person name="Aasland R."/>
            <person name="Huzurbazar S."/>
            <person name="Westhof E."/>
            <person name="Delsuc F."/>
            <person name="Lehrach H."/>
            <person name="Reinhardt R."/>
            <person name="Weissenbach J."/>
            <person name="Roy S.W."/>
            <person name="Artiguenave F."/>
            <person name="Postlethwait J.H."/>
            <person name="Manak J.R."/>
            <person name="Thompson E.M."/>
            <person name="Jaillon O."/>
            <person name="Du Pasquier L."/>
            <person name="Boudinot P."/>
            <person name="Liberles D.A."/>
            <person name="Volff J.N."/>
            <person name="Philippe H."/>
            <person name="Lenhard B."/>
            <person name="Roest Crollius H."/>
            <person name="Wincker P."/>
            <person name="Chourrout D."/>
        </authorList>
    </citation>
    <scope>NUCLEOTIDE SEQUENCE [LARGE SCALE GENOMIC DNA]</scope>
</reference>
<keyword evidence="1" id="KW-0812">Transmembrane</keyword>
<sequence>MTGVCELSEIILIFIFGGLIEMKSFLFSLAVLLATIKSSKAHEKTCREQKHIVTSVGQSFGLLKPIKNSSRFTCLSLCQFVSVQILHINKNVFCQRAFNPRSSECRLKNLPELARAIRLSAKIEYDSRITVPFETYCQHLCEMHPYCYAAETASIGQRGYHCNLIHRSLLKPKPSMVCQKQRCTTFICEKTAHNILFAFHR</sequence>
<proteinExistence type="predicted"/>
<evidence type="ECO:0000313" key="2">
    <source>
        <dbReference type="EMBL" id="CBY31034.1"/>
    </source>
</evidence>
<dbReference type="EMBL" id="FN654290">
    <property type="protein sequence ID" value="CBY31034.1"/>
    <property type="molecule type" value="Genomic_DNA"/>
</dbReference>
<organism evidence="2">
    <name type="scientific">Oikopleura dioica</name>
    <name type="common">Tunicate</name>
    <dbReference type="NCBI Taxonomy" id="34765"/>
    <lineage>
        <taxon>Eukaryota</taxon>
        <taxon>Metazoa</taxon>
        <taxon>Chordata</taxon>
        <taxon>Tunicata</taxon>
        <taxon>Appendicularia</taxon>
        <taxon>Copelata</taxon>
        <taxon>Oikopleuridae</taxon>
        <taxon>Oikopleura</taxon>
    </lineage>
</organism>
<feature type="transmembrane region" description="Helical" evidence="1">
    <location>
        <begin position="12"/>
        <end position="34"/>
    </location>
</feature>
<name>E4Y5Y4_OIKDI</name>
<dbReference type="AlphaFoldDB" id="E4Y5Y4"/>
<keyword evidence="1" id="KW-1133">Transmembrane helix</keyword>